<dbReference type="SUPFAM" id="SSF53756">
    <property type="entry name" value="UDP-Glycosyltransferase/glycogen phosphorylase"/>
    <property type="match status" value="1"/>
</dbReference>
<keyword evidence="8" id="KW-0472">Membrane</keyword>
<keyword evidence="6" id="KW-0812">Transmembrane</keyword>
<keyword evidence="8" id="KW-1133">Transmembrane helix</keyword>
<dbReference type="GO" id="GO:0016020">
    <property type="term" value="C:membrane"/>
    <property type="evidence" value="ECO:0007669"/>
    <property type="project" value="UniProtKB-SubCell"/>
</dbReference>
<name>A0A3Q3L9F1_9LABR</name>
<feature type="signal peptide" evidence="10">
    <location>
        <begin position="1"/>
        <end position="20"/>
    </location>
</feature>
<dbReference type="EC" id="2.4.1.17" evidence="3"/>
<evidence type="ECO:0000256" key="4">
    <source>
        <dbReference type="ARBA" id="ARBA00022676"/>
    </source>
</evidence>
<protein>
    <recommendedName>
        <fullName evidence="3">glucuronosyltransferase</fullName>
        <ecNumber evidence="3">2.4.1.17</ecNumber>
    </recommendedName>
</protein>
<keyword evidence="7 10" id="KW-0732">Signal</keyword>
<sequence length="321" mass="35861">MWKAVCVFLLLNMDMQANCAANKKLETVAEKSKLVDTGETEAVTSSPAGDPASAPFRGKLLVIPMDGSHWLSVKALSQELGRRGHQVTVVIPEASMRMGPGKHYDTVTFPIPYDQEFIDQFLVTNKNMMEKADGSFLQRAKKQFSQIKRIVGFIHTIAESLLLNDTLISHLAQQDFDAVITDPMVPTGALIARKLGLPFINVLRGIPCSLDIKSAACPSPPSYVPRFFSGYTDKMNFMERSINTLLALMEPLLCRLMYWQFDNMAYQFLGEKVGVAEVLTESAIWLLRLDFTLEFPRPLMPNMVLIGGMNCDIRNPLPKKV</sequence>
<evidence type="ECO:0000256" key="2">
    <source>
        <dbReference type="ARBA" id="ARBA00009995"/>
    </source>
</evidence>
<keyword evidence="5" id="KW-0808">Transferase</keyword>
<dbReference type="GeneTree" id="ENSGT00940000159677"/>
<reference evidence="11" key="1">
    <citation type="submission" date="2025-08" db="UniProtKB">
        <authorList>
            <consortium name="Ensembl"/>
        </authorList>
    </citation>
    <scope>IDENTIFICATION</scope>
</reference>
<evidence type="ECO:0000256" key="1">
    <source>
        <dbReference type="ARBA" id="ARBA00004167"/>
    </source>
</evidence>
<accession>A0A3Q3L9F1</accession>
<dbReference type="AlphaFoldDB" id="A0A3Q3L9F1"/>
<dbReference type="InterPro" id="IPR050271">
    <property type="entry name" value="UDP-glycosyltransferase"/>
</dbReference>
<keyword evidence="4" id="KW-0328">Glycosyltransferase</keyword>
<evidence type="ECO:0000256" key="5">
    <source>
        <dbReference type="ARBA" id="ARBA00022679"/>
    </source>
</evidence>
<dbReference type="GO" id="GO:0015020">
    <property type="term" value="F:glucuronosyltransferase activity"/>
    <property type="evidence" value="ECO:0007669"/>
    <property type="project" value="UniProtKB-EC"/>
</dbReference>
<evidence type="ECO:0000256" key="6">
    <source>
        <dbReference type="ARBA" id="ARBA00022692"/>
    </source>
</evidence>
<dbReference type="PANTHER" id="PTHR48043:SF161">
    <property type="entry name" value="UDP GLUCURONOSYLTRANSFERASE FAMILY 1 MEMBER A1"/>
    <property type="match status" value="1"/>
</dbReference>
<dbReference type="Proteomes" id="UP000261660">
    <property type="component" value="Unplaced"/>
</dbReference>
<evidence type="ECO:0000256" key="7">
    <source>
        <dbReference type="ARBA" id="ARBA00022729"/>
    </source>
</evidence>
<proteinExistence type="inferred from homology"/>
<reference evidence="11" key="2">
    <citation type="submission" date="2025-09" db="UniProtKB">
        <authorList>
            <consortium name="Ensembl"/>
        </authorList>
    </citation>
    <scope>IDENTIFICATION</scope>
</reference>
<dbReference type="Gene3D" id="3.40.50.2000">
    <property type="entry name" value="Glycogen Phosphorylase B"/>
    <property type="match status" value="1"/>
</dbReference>
<evidence type="ECO:0000256" key="10">
    <source>
        <dbReference type="SAM" id="SignalP"/>
    </source>
</evidence>
<feature type="chain" id="PRO_5018578882" description="glucuronosyltransferase" evidence="10">
    <location>
        <begin position="21"/>
        <end position="321"/>
    </location>
</feature>
<dbReference type="Ensembl" id="ENSLBET00000005962.1">
    <property type="protein sequence ID" value="ENSLBEP00000005670.1"/>
    <property type="gene ID" value="ENSLBEG00000004369.1"/>
</dbReference>
<evidence type="ECO:0000256" key="8">
    <source>
        <dbReference type="ARBA" id="ARBA00022989"/>
    </source>
</evidence>
<keyword evidence="9" id="KW-0325">Glycoprotein</keyword>
<dbReference type="Pfam" id="PF00201">
    <property type="entry name" value="UDPGT"/>
    <property type="match status" value="1"/>
</dbReference>
<organism evidence="11 12">
    <name type="scientific">Labrus bergylta</name>
    <name type="common">ballan wrasse</name>
    <dbReference type="NCBI Taxonomy" id="56723"/>
    <lineage>
        <taxon>Eukaryota</taxon>
        <taxon>Metazoa</taxon>
        <taxon>Chordata</taxon>
        <taxon>Craniata</taxon>
        <taxon>Vertebrata</taxon>
        <taxon>Euteleostomi</taxon>
        <taxon>Actinopterygii</taxon>
        <taxon>Neopterygii</taxon>
        <taxon>Teleostei</taxon>
        <taxon>Neoteleostei</taxon>
        <taxon>Acanthomorphata</taxon>
        <taxon>Eupercaria</taxon>
        <taxon>Labriformes</taxon>
        <taxon>Labridae</taxon>
        <taxon>Labrus</taxon>
    </lineage>
</organism>
<dbReference type="PANTHER" id="PTHR48043">
    <property type="entry name" value="EG:EG0003.4 PROTEIN-RELATED"/>
    <property type="match status" value="1"/>
</dbReference>
<dbReference type="FunFam" id="3.40.50.2000:FF:000066">
    <property type="entry name" value="UDP-glucuronosyltransferase 1-1"/>
    <property type="match status" value="1"/>
</dbReference>
<comment type="similarity">
    <text evidence="2">Belongs to the UDP-glycosyltransferase family.</text>
</comment>
<dbReference type="InterPro" id="IPR002213">
    <property type="entry name" value="UDP_glucos_trans"/>
</dbReference>
<keyword evidence="12" id="KW-1185">Reference proteome</keyword>
<evidence type="ECO:0000256" key="9">
    <source>
        <dbReference type="ARBA" id="ARBA00023180"/>
    </source>
</evidence>
<evidence type="ECO:0000313" key="12">
    <source>
        <dbReference type="Proteomes" id="UP000261660"/>
    </source>
</evidence>
<evidence type="ECO:0000256" key="3">
    <source>
        <dbReference type="ARBA" id="ARBA00012544"/>
    </source>
</evidence>
<comment type="subcellular location">
    <subcellularLocation>
        <location evidence="1">Membrane</location>
        <topology evidence="1">Single-pass membrane protein</topology>
    </subcellularLocation>
</comment>
<evidence type="ECO:0000313" key="11">
    <source>
        <dbReference type="Ensembl" id="ENSLBEP00000005670.1"/>
    </source>
</evidence>